<name>A0A9D4QMZ7_DREPO</name>
<keyword evidence="2" id="KW-1185">Reference proteome</keyword>
<reference evidence="1" key="1">
    <citation type="journal article" date="2019" name="bioRxiv">
        <title>The Genome of the Zebra Mussel, Dreissena polymorpha: A Resource for Invasive Species Research.</title>
        <authorList>
            <person name="McCartney M.A."/>
            <person name="Auch B."/>
            <person name="Kono T."/>
            <person name="Mallez S."/>
            <person name="Zhang Y."/>
            <person name="Obille A."/>
            <person name="Becker A."/>
            <person name="Abrahante J.E."/>
            <person name="Garbe J."/>
            <person name="Badalamenti J.P."/>
            <person name="Herman A."/>
            <person name="Mangelson H."/>
            <person name="Liachko I."/>
            <person name="Sullivan S."/>
            <person name="Sone E.D."/>
            <person name="Koren S."/>
            <person name="Silverstein K.A.T."/>
            <person name="Beckman K.B."/>
            <person name="Gohl D.M."/>
        </authorList>
    </citation>
    <scope>NUCLEOTIDE SEQUENCE</scope>
    <source>
        <strain evidence="1">Duluth1</strain>
        <tissue evidence="1">Whole animal</tissue>
    </source>
</reference>
<proteinExistence type="predicted"/>
<dbReference type="EMBL" id="JAIWYP010000004">
    <property type="protein sequence ID" value="KAH3836055.1"/>
    <property type="molecule type" value="Genomic_DNA"/>
</dbReference>
<protein>
    <submittedName>
        <fullName evidence="1">Uncharacterized protein</fullName>
    </submittedName>
</protein>
<comment type="caution">
    <text evidence="1">The sequence shown here is derived from an EMBL/GenBank/DDBJ whole genome shotgun (WGS) entry which is preliminary data.</text>
</comment>
<reference evidence="1" key="2">
    <citation type="submission" date="2020-11" db="EMBL/GenBank/DDBJ databases">
        <authorList>
            <person name="McCartney M.A."/>
            <person name="Auch B."/>
            <person name="Kono T."/>
            <person name="Mallez S."/>
            <person name="Becker A."/>
            <person name="Gohl D.M."/>
            <person name="Silverstein K.A.T."/>
            <person name="Koren S."/>
            <person name="Bechman K.B."/>
            <person name="Herman A."/>
            <person name="Abrahante J.E."/>
            <person name="Garbe J."/>
        </authorList>
    </citation>
    <scope>NUCLEOTIDE SEQUENCE</scope>
    <source>
        <strain evidence="1">Duluth1</strain>
        <tissue evidence="1">Whole animal</tissue>
    </source>
</reference>
<dbReference type="Proteomes" id="UP000828390">
    <property type="component" value="Unassembled WGS sequence"/>
</dbReference>
<organism evidence="1 2">
    <name type="scientific">Dreissena polymorpha</name>
    <name type="common">Zebra mussel</name>
    <name type="synonym">Mytilus polymorpha</name>
    <dbReference type="NCBI Taxonomy" id="45954"/>
    <lineage>
        <taxon>Eukaryota</taxon>
        <taxon>Metazoa</taxon>
        <taxon>Spiralia</taxon>
        <taxon>Lophotrochozoa</taxon>
        <taxon>Mollusca</taxon>
        <taxon>Bivalvia</taxon>
        <taxon>Autobranchia</taxon>
        <taxon>Heteroconchia</taxon>
        <taxon>Euheterodonta</taxon>
        <taxon>Imparidentia</taxon>
        <taxon>Neoheterodontei</taxon>
        <taxon>Myida</taxon>
        <taxon>Dreissenoidea</taxon>
        <taxon>Dreissenidae</taxon>
        <taxon>Dreissena</taxon>
    </lineage>
</organism>
<gene>
    <name evidence="1" type="ORF">DPMN_109424</name>
</gene>
<sequence length="65" mass="7523">MDTNQRQVFDAEAVGKHGASEEVGDLQRQRSPISVFLQHQVPADREQRWLQKPVVNKKKFKEHLG</sequence>
<dbReference type="AlphaFoldDB" id="A0A9D4QMZ7"/>
<evidence type="ECO:0000313" key="1">
    <source>
        <dbReference type="EMBL" id="KAH3836055.1"/>
    </source>
</evidence>
<accession>A0A9D4QMZ7</accession>
<evidence type="ECO:0000313" key="2">
    <source>
        <dbReference type="Proteomes" id="UP000828390"/>
    </source>
</evidence>